<gene>
    <name evidence="2" type="ORF">SELSPUOL_00381</name>
</gene>
<evidence type="ECO:0000313" key="2">
    <source>
        <dbReference type="EMBL" id="EEX78197.1"/>
    </source>
</evidence>
<reference evidence="2 3" key="1">
    <citation type="submission" date="2009-09" db="EMBL/GenBank/DDBJ databases">
        <authorList>
            <person name="Weinstock G."/>
            <person name="Sodergren E."/>
            <person name="Clifton S."/>
            <person name="Fulton L."/>
            <person name="Fulton B."/>
            <person name="Courtney L."/>
            <person name="Fronick C."/>
            <person name="Harrison M."/>
            <person name="Strong C."/>
            <person name="Farmer C."/>
            <person name="Delahaunty K."/>
            <person name="Markovic C."/>
            <person name="Hall O."/>
            <person name="Minx P."/>
            <person name="Tomlinson C."/>
            <person name="Mitreva M."/>
            <person name="Nelson J."/>
            <person name="Hou S."/>
            <person name="Wollam A."/>
            <person name="Pepin K.H."/>
            <person name="Johnson M."/>
            <person name="Bhonagiri V."/>
            <person name="Nash W.E."/>
            <person name="Warren W."/>
            <person name="Chinwalla A."/>
            <person name="Mardis E.R."/>
            <person name="Wilson R.K."/>
        </authorList>
    </citation>
    <scope>NUCLEOTIDE SEQUENCE [LARGE SCALE GENOMIC DNA]</scope>
    <source>
        <strain evidence="3">ATCC 35185 / DSM 20758 / VPI D19B-28</strain>
    </source>
</reference>
<evidence type="ECO:0000313" key="3">
    <source>
        <dbReference type="Proteomes" id="UP000003505"/>
    </source>
</evidence>
<proteinExistence type="predicted"/>
<accession>C9LSF7</accession>
<evidence type="ECO:0000256" key="1">
    <source>
        <dbReference type="SAM" id="MobiDB-lite"/>
    </source>
</evidence>
<sequence>MSIKKHNIVGSVNYTHKRPLRGHCAPPLHERANQSAPTA</sequence>
<name>C9LSF7_SELS3</name>
<feature type="region of interest" description="Disordered" evidence="1">
    <location>
        <begin position="1"/>
        <end position="39"/>
    </location>
</feature>
<organism evidence="2 3">
    <name type="scientific">Selenomonas sputigena (strain ATCC 35185 / DSM 20758 / CCUG 44933 / VPI D19B-28)</name>
    <dbReference type="NCBI Taxonomy" id="546271"/>
    <lineage>
        <taxon>Bacteria</taxon>
        <taxon>Bacillati</taxon>
        <taxon>Bacillota</taxon>
        <taxon>Negativicutes</taxon>
        <taxon>Selenomonadales</taxon>
        <taxon>Selenomonadaceae</taxon>
        <taxon>Selenomonas</taxon>
    </lineage>
</organism>
<dbReference type="EMBL" id="ACKP02000010">
    <property type="protein sequence ID" value="EEX78197.1"/>
    <property type="molecule type" value="Genomic_DNA"/>
</dbReference>
<comment type="caution">
    <text evidence="2">The sequence shown here is derived from an EMBL/GenBank/DDBJ whole genome shotgun (WGS) entry which is preliminary data.</text>
</comment>
<protein>
    <submittedName>
        <fullName evidence="2">Uncharacterized protein</fullName>
    </submittedName>
</protein>
<dbReference type="AlphaFoldDB" id="C9LSF7"/>
<dbReference type="Proteomes" id="UP000003505">
    <property type="component" value="Unassembled WGS sequence"/>
</dbReference>